<name>A0AA41Q3L1_9ACTN</name>
<dbReference type="RefSeq" id="WP_235055030.1">
    <property type="nucleotide sequence ID" value="NZ_JAKFHA010000016.1"/>
</dbReference>
<organism evidence="1 2">
    <name type="scientific">Yinghuangia soli</name>
    <dbReference type="NCBI Taxonomy" id="2908204"/>
    <lineage>
        <taxon>Bacteria</taxon>
        <taxon>Bacillati</taxon>
        <taxon>Actinomycetota</taxon>
        <taxon>Actinomycetes</taxon>
        <taxon>Kitasatosporales</taxon>
        <taxon>Streptomycetaceae</taxon>
        <taxon>Yinghuangia</taxon>
    </lineage>
</organism>
<dbReference type="AlphaFoldDB" id="A0AA41Q3L1"/>
<keyword evidence="2" id="KW-1185">Reference proteome</keyword>
<gene>
    <name evidence="1" type="ORF">LZ495_24500</name>
</gene>
<evidence type="ECO:0000313" key="1">
    <source>
        <dbReference type="EMBL" id="MCF2530360.1"/>
    </source>
</evidence>
<dbReference type="EMBL" id="JAKFHA010000016">
    <property type="protein sequence ID" value="MCF2530360.1"/>
    <property type="molecule type" value="Genomic_DNA"/>
</dbReference>
<sequence>MAIAQLRQGDAEQACSTFEGVLALVAGTRMSGRLGESAHEFIAGLRVVDVGRMAGVVERMTEIGVRR</sequence>
<reference evidence="1" key="1">
    <citation type="submission" date="2022-01" db="EMBL/GenBank/DDBJ databases">
        <title>Genome-Based Taxonomic Classification of the Phylum Actinobacteria.</title>
        <authorList>
            <person name="Gao Y."/>
        </authorList>
    </citation>
    <scope>NUCLEOTIDE SEQUENCE</scope>
    <source>
        <strain evidence="1">KLBMP 8922</strain>
    </source>
</reference>
<comment type="caution">
    <text evidence="1">The sequence shown here is derived from an EMBL/GenBank/DDBJ whole genome shotgun (WGS) entry which is preliminary data.</text>
</comment>
<dbReference type="Proteomes" id="UP001165378">
    <property type="component" value="Unassembled WGS sequence"/>
</dbReference>
<protein>
    <submittedName>
        <fullName evidence="1">Uncharacterized protein</fullName>
    </submittedName>
</protein>
<evidence type="ECO:0000313" key="2">
    <source>
        <dbReference type="Proteomes" id="UP001165378"/>
    </source>
</evidence>
<accession>A0AA41Q3L1</accession>
<proteinExistence type="predicted"/>